<reference evidence="1" key="1">
    <citation type="journal article" date="2023" name="G3 (Bethesda)">
        <title>A reference genome for the long-term kleptoplast-retaining sea slug Elysia crispata morphotype clarki.</title>
        <authorList>
            <person name="Eastman K.E."/>
            <person name="Pendleton A.L."/>
            <person name="Shaikh M.A."/>
            <person name="Suttiyut T."/>
            <person name="Ogas R."/>
            <person name="Tomko P."/>
            <person name="Gavelis G."/>
            <person name="Widhalm J.R."/>
            <person name="Wisecaver J.H."/>
        </authorList>
    </citation>
    <scope>NUCLEOTIDE SEQUENCE</scope>
    <source>
        <strain evidence="1">ECLA1</strain>
    </source>
</reference>
<organism evidence="1 2">
    <name type="scientific">Elysia crispata</name>
    <name type="common">lettuce slug</name>
    <dbReference type="NCBI Taxonomy" id="231223"/>
    <lineage>
        <taxon>Eukaryota</taxon>
        <taxon>Metazoa</taxon>
        <taxon>Spiralia</taxon>
        <taxon>Lophotrochozoa</taxon>
        <taxon>Mollusca</taxon>
        <taxon>Gastropoda</taxon>
        <taxon>Heterobranchia</taxon>
        <taxon>Euthyneura</taxon>
        <taxon>Panpulmonata</taxon>
        <taxon>Sacoglossa</taxon>
        <taxon>Placobranchoidea</taxon>
        <taxon>Plakobranchidae</taxon>
        <taxon>Elysia</taxon>
    </lineage>
</organism>
<dbReference type="EMBL" id="JAWDGP010003856">
    <property type="protein sequence ID" value="KAK3770263.1"/>
    <property type="molecule type" value="Genomic_DNA"/>
</dbReference>
<dbReference type="Proteomes" id="UP001283361">
    <property type="component" value="Unassembled WGS sequence"/>
</dbReference>
<name>A0AAE1DI37_9GAST</name>
<proteinExistence type="predicted"/>
<accession>A0AAE1DI37</accession>
<comment type="caution">
    <text evidence="1">The sequence shown here is derived from an EMBL/GenBank/DDBJ whole genome shotgun (WGS) entry which is preliminary data.</text>
</comment>
<gene>
    <name evidence="1" type="ORF">RRG08_029919</name>
</gene>
<evidence type="ECO:0000313" key="1">
    <source>
        <dbReference type="EMBL" id="KAK3770263.1"/>
    </source>
</evidence>
<keyword evidence="2" id="KW-1185">Reference proteome</keyword>
<protein>
    <submittedName>
        <fullName evidence="1">Uncharacterized protein</fullName>
    </submittedName>
</protein>
<evidence type="ECO:0000313" key="2">
    <source>
        <dbReference type="Proteomes" id="UP001283361"/>
    </source>
</evidence>
<dbReference type="AlphaFoldDB" id="A0AAE1DI37"/>
<sequence length="103" mass="11412">MFCHVLNTRLMIPWSEYSQAERELRLPSFSEVDYNFGCTQKQDNVVKAGVTDAAGFEGRGEEKGVGRCGLEEGSKSFKGWGSGGRHGLLTNRGVMSTFDIYPK</sequence>